<dbReference type="GO" id="GO:0004519">
    <property type="term" value="F:endonuclease activity"/>
    <property type="evidence" value="ECO:0007669"/>
    <property type="project" value="UniProtKB-KW"/>
</dbReference>
<protein>
    <submittedName>
        <fullName evidence="2">Endonuclease domain-containing protein</fullName>
    </submittedName>
</protein>
<comment type="caution">
    <text evidence="2">The sequence shown here is derived from an EMBL/GenBank/DDBJ whole genome shotgun (WGS) entry which is preliminary data.</text>
</comment>
<dbReference type="InterPro" id="IPR007569">
    <property type="entry name" value="DUF559"/>
</dbReference>
<evidence type="ECO:0000259" key="1">
    <source>
        <dbReference type="Pfam" id="PF04480"/>
    </source>
</evidence>
<dbReference type="RefSeq" id="WP_226724325.1">
    <property type="nucleotide sequence ID" value="NZ_JAJAUY010000002.1"/>
</dbReference>
<keyword evidence="2" id="KW-0540">Nuclease</keyword>
<evidence type="ECO:0000313" key="3">
    <source>
        <dbReference type="Proteomes" id="UP001199054"/>
    </source>
</evidence>
<reference evidence="2 3" key="1">
    <citation type="submission" date="2021-10" db="EMBL/GenBank/DDBJ databases">
        <title>Streptomyces sp. strain SMC 277, a novel streptomycete isolated from soil.</title>
        <authorList>
            <person name="Chanama M."/>
        </authorList>
    </citation>
    <scope>NUCLEOTIDE SEQUENCE [LARGE SCALE GENOMIC DNA]</scope>
    <source>
        <strain evidence="2 3">SMC 277</strain>
    </source>
</reference>
<keyword evidence="2" id="KW-0378">Hydrolase</keyword>
<dbReference type="Proteomes" id="UP001199054">
    <property type="component" value="Unassembled WGS sequence"/>
</dbReference>
<dbReference type="EMBL" id="JAJAUY010000002">
    <property type="protein sequence ID" value="MCB5177920.1"/>
    <property type="molecule type" value="Genomic_DNA"/>
</dbReference>
<organism evidence="2 3">
    <name type="scientific">Streptomyces antimicrobicus</name>
    <dbReference type="NCBI Taxonomy" id="2883108"/>
    <lineage>
        <taxon>Bacteria</taxon>
        <taxon>Bacillati</taxon>
        <taxon>Actinomycetota</taxon>
        <taxon>Actinomycetes</taxon>
        <taxon>Kitasatosporales</taxon>
        <taxon>Streptomycetaceae</taxon>
        <taxon>Streptomyces</taxon>
    </lineage>
</organism>
<proteinExistence type="predicted"/>
<feature type="domain" description="DUF559" evidence="1">
    <location>
        <begin position="10"/>
        <end position="67"/>
    </location>
</feature>
<keyword evidence="3" id="KW-1185">Reference proteome</keyword>
<gene>
    <name evidence="2" type="ORF">LG632_00720</name>
</gene>
<accession>A0ABS8AZZ2</accession>
<dbReference type="Pfam" id="PF04480">
    <property type="entry name" value="DUF559"/>
    <property type="match status" value="1"/>
</dbReference>
<evidence type="ECO:0000313" key="2">
    <source>
        <dbReference type="EMBL" id="MCB5177920.1"/>
    </source>
</evidence>
<sequence length="89" mass="10207">MDFLLLLPHGQRIVLEVDGSQHFTRDEGRRPDTAKYAEMVAADRDLKLRGYEVLRFGHDELEEARDAQALMEQFLPALFQRFEISAGSA</sequence>
<keyword evidence="2" id="KW-0255">Endonuclease</keyword>
<name>A0ABS8AZZ2_9ACTN</name>